<sequence>MEKLTSIETKRDYLFAIIACALLFITTKEAIPVFVYSFFALLFAFYFLPIRLAFNLKKDIPTNEMVILIINSVLFSTVLAFSILQLYIPESSFVKIAILVIGIINFFIIVYGYFKFNRLLFLNFIFEFIIALMHL</sequence>
<feature type="transmembrane region" description="Helical" evidence="1">
    <location>
        <begin position="12"/>
        <end position="27"/>
    </location>
</feature>
<evidence type="ECO:0000313" key="3">
    <source>
        <dbReference type="Proteomes" id="UP001232001"/>
    </source>
</evidence>
<feature type="transmembrane region" description="Helical" evidence="1">
    <location>
        <begin position="66"/>
        <end position="88"/>
    </location>
</feature>
<feature type="transmembrane region" description="Helical" evidence="1">
    <location>
        <begin position="94"/>
        <end position="114"/>
    </location>
</feature>
<organism evidence="2 3">
    <name type="scientific">Tenacibaculum tangerinum</name>
    <dbReference type="NCBI Taxonomy" id="3038772"/>
    <lineage>
        <taxon>Bacteria</taxon>
        <taxon>Pseudomonadati</taxon>
        <taxon>Bacteroidota</taxon>
        <taxon>Flavobacteriia</taxon>
        <taxon>Flavobacteriales</taxon>
        <taxon>Flavobacteriaceae</taxon>
        <taxon>Tenacibaculum</taxon>
    </lineage>
</organism>
<keyword evidence="1" id="KW-0472">Membrane</keyword>
<name>A0ABY8L364_9FLAO</name>
<dbReference type="EMBL" id="CP122539">
    <property type="protein sequence ID" value="WGH75077.1"/>
    <property type="molecule type" value="Genomic_DNA"/>
</dbReference>
<keyword evidence="1" id="KW-0812">Transmembrane</keyword>
<keyword evidence="3" id="KW-1185">Reference proteome</keyword>
<reference evidence="2 3" key="1">
    <citation type="submission" date="2023-04" db="EMBL/GenBank/DDBJ databases">
        <title>Tenacibaculum tangerinum sp. nov., isolated from sea tidal flat of South Korea.</title>
        <authorList>
            <person name="Lee S.H."/>
            <person name="Kim J.-J."/>
        </authorList>
    </citation>
    <scope>NUCLEOTIDE SEQUENCE [LARGE SCALE GENOMIC DNA]</scope>
    <source>
        <strain evidence="2 3">GRR-S3-23</strain>
    </source>
</reference>
<proteinExistence type="predicted"/>
<gene>
    <name evidence="2" type="ORF">P8625_13495</name>
</gene>
<dbReference type="Proteomes" id="UP001232001">
    <property type="component" value="Chromosome"/>
</dbReference>
<feature type="transmembrane region" description="Helical" evidence="1">
    <location>
        <begin position="33"/>
        <end position="54"/>
    </location>
</feature>
<keyword evidence="1" id="KW-1133">Transmembrane helix</keyword>
<protein>
    <submittedName>
        <fullName evidence="2">Uncharacterized protein</fullName>
    </submittedName>
</protein>
<evidence type="ECO:0000256" key="1">
    <source>
        <dbReference type="SAM" id="Phobius"/>
    </source>
</evidence>
<dbReference type="RefSeq" id="WP_279650969.1">
    <property type="nucleotide sequence ID" value="NZ_CP122539.1"/>
</dbReference>
<accession>A0ABY8L364</accession>
<evidence type="ECO:0000313" key="2">
    <source>
        <dbReference type="EMBL" id="WGH75077.1"/>
    </source>
</evidence>